<reference evidence="1 2" key="1">
    <citation type="journal article" date="2019" name="Commun. Biol.">
        <title>The bagworm genome reveals a unique fibroin gene that provides high tensile strength.</title>
        <authorList>
            <person name="Kono N."/>
            <person name="Nakamura H."/>
            <person name="Ohtoshi R."/>
            <person name="Tomita M."/>
            <person name="Numata K."/>
            <person name="Arakawa K."/>
        </authorList>
    </citation>
    <scope>NUCLEOTIDE SEQUENCE [LARGE SCALE GENOMIC DNA]</scope>
</reference>
<dbReference type="AlphaFoldDB" id="A0A4C1Z8K3"/>
<sequence>MSVLAISSSKSLAIISKKFSACCNRRYAKPNSRLHAEITPAPFCTCSVLRPCAMRREQLHRCRLFSSSFGQFLGSHLELSSRFLIIIVFLRSACRSPPLTRAVTTDGHFRFRPDGAVAVFQTRVRRARRRPPTPGGSPPRFISKADALALRAQTQEAVRAAVSRAPGRKRILGAPIAGRAGARPHRNTHFRRRRQIRCPIASVAFSTPLLVGRGIERRGGGRRAGRLKPS</sequence>
<evidence type="ECO:0000313" key="1">
    <source>
        <dbReference type="EMBL" id="GBP84916.1"/>
    </source>
</evidence>
<evidence type="ECO:0000313" key="2">
    <source>
        <dbReference type="Proteomes" id="UP000299102"/>
    </source>
</evidence>
<dbReference type="Proteomes" id="UP000299102">
    <property type="component" value="Unassembled WGS sequence"/>
</dbReference>
<proteinExistence type="predicted"/>
<name>A0A4C1Z8K3_EUMVA</name>
<dbReference type="EMBL" id="BGZK01001705">
    <property type="protein sequence ID" value="GBP84916.1"/>
    <property type="molecule type" value="Genomic_DNA"/>
</dbReference>
<protein>
    <submittedName>
        <fullName evidence="1">Uncharacterized protein</fullName>
    </submittedName>
</protein>
<gene>
    <name evidence="1" type="ORF">EVAR_60717_1</name>
</gene>
<organism evidence="1 2">
    <name type="scientific">Eumeta variegata</name>
    <name type="common">Bagworm moth</name>
    <name type="synonym">Eumeta japonica</name>
    <dbReference type="NCBI Taxonomy" id="151549"/>
    <lineage>
        <taxon>Eukaryota</taxon>
        <taxon>Metazoa</taxon>
        <taxon>Ecdysozoa</taxon>
        <taxon>Arthropoda</taxon>
        <taxon>Hexapoda</taxon>
        <taxon>Insecta</taxon>
        <taxon>Pterygota</taxon>
        <taxon>Neoptera</taxon>
        <taxon>Endopterygota</taxon>
        <taxon>Lepidoptera</taxon>
        <taxon>Glossata</taxon>
        <taxon>Ditrysia</taxon>
        <taxon>Tineoidea</taxon>
        <taxon>Psychidae</taxon>
        <taxon>Oiketicinae</taxon>
        <taxon>Eumeta</taxon>
    </lineage>
</organism>
<keyword evidence="2" id="KW-1185">Reference proteome</keyword>
<accession>A0A4C1Z8K3</accession>
<comment type="caution">
    <text evidence="1">The sequence shown here is derived from an EMBL/GenBank/DDBJ whole genome shotgun (WGS) entry which is preliminary data.</text>
</comment>